<dbReference type="Gene3D" id="2.30.40.10">
    <property type="entry name" value="Urease, subunit C, domain 1"/>
    <property type="match status" value="1"/>
</dbReference>
<dbReference type="InterPro" id="IPR011059">
    <property type="entry name" value="Metal-dep_hydrolase_composite"/>
</dbReference>
<dbReference type="PANTHER" id="PTHR11113:SF14">
    <property type="entry name" value="N-ACETYLGLUCOSAMINE-6-PHOSPHATE DEACETYLASE"/>
    <property type="match status" value="1"/>
</dbReference>
<sequence>MTAIINRIKKHNIIFSISHTKATYEETMIAIEAGATVVTHLFNAMRPLHHRNPGPFGILGQAGTKSRPYFGIIADGIHLHPTIVKIAYSAYLEGVFLVTDALSLAGLSRGTYEWTNGSRIVKKGSELTLEENGRIAGGFASLLDCVTNFLNWSGNSVPEAVNAVTSVPAKMLGMDKIKGSLEAGADADLLVLSERRNEDGLRTLRVDKVWKFGKLVLDPA</sequence>
<dbReference type="Gene3D" id="3.20.20.140">
    <property type="entry name" value="Metal-dependent hydrolases"/>
    <property type="match status" value="1"/>
</dbReference>
<feature type="domain" description="Amidohydrolase-related" evidence="2">
    <location>
        <begin position="3"/>
        <end position="216"/>
    </location>
</feature>
<reference evidence="3" key="1">
    <citation type="submission" date="2020-06" db="EMBL/GenBank/DDBJ databases">
        <authorList>
            <person name="Onetto C."/>
        </authorList>
    </citation>
    <scope>NUCLEOTIDE SEQUENCE</scope>
</reference>
<dbReference type="SUPFAM" id="SSF51556">
    <property type="entry name" value="Metallo-dependent hydrolases"/>
    <property type="match status" value="1"/>
</dbReference>
<keyword evidence="1" id="KW-0378">Hydrolase</keyword>
<name>A0A9N8JP01_9PEZI</name>
<keyword evidence="4" id="KW-1185">Reference proteome</keyword>
<evidence type="ECO:0000313" key="3">
    <source>
        <dbReference type="EMBL" id="CAD0089665.1"/>
    </source>
</evidence>
<dbReference type="GO" id="GO:0006046">
    <property type="term" value="P:N-acetylglucosamine catabolic process"/>
    <property type="evidence" value="ECO:0007669"/>
    <property type="project" value="TreeGrafter"/>
</dbReference>
<dbReference type="Proteomes" id="UP000716446">
    <property type="component" value="Unassembled WGS sequence"/>
</dbReference>
<evidence type="ECO:0000256" key="1">
    <source>
        <dbReference type="ARBA" id="ARBA00022801"/>
    </source>
</evidence>
<dbReference type="EMBL" id="CAIJEN010000008">
    <property type="protein sequence ID" value="CAD0089665.1"/>
    <property type="molecule type" value="Genomic_DNA"/>
</dbReference>
<dbReference type="InterPro" id="IPR006680">
    <property type="entry name" value="Amidohydro-rel"/>
</dbReference>
<comment type="caution">
    <text evidence="3">The sequence shown here is derived from an EMBL/GenBank/DDBJ whole genome shotgun (WGS) entry which is preliminary data.</text>
</comment>
<dbReference type="PANTHER" id="PTHR11113">
    <property type="entry name" value="N-ACETYLGLUCOSAMINE-6-PHOSPHATE DEACETYLASE"/>
    <property type="match status" value="1"/>
</dbReference>
<proteinExistence type="predicted"/>
<gene>
    <name evidence="3" type="ORF">AWRI4619_LOCUS5751</name>
</gene>
<protein>
    <recommendedName>
        <fullName evidence="2">Amidohydrolase-related domain-containing protein</fullName>
    </recommendedName>
</protein>
<dbReference type="GO" id="GO:0008448">
    <property type="term" value="F:N-acetylglucosamine-6-phosphate deacetylase activity"/>
    <property type="evidence" value="ECO:0007669"/>
    <property type="project" value="TreeGrafter"/>
</dbReference>
<evidence type="ECO:0000259" key="2">
    <source>
        <dbReference type="Pfam" id="PF01979"/>
    </source>
</evidence>
<accession>A0A9N8JP01</accession>
<dbReference type="InterPro" id="IPR032466">
    <property type="entry name" value="Metal_Hydrolase"/>
</dbReference>
<evidence type="ECO:0000313" key="4">
    <source>
        <dbReference type="Proteomes" id="UP000716446"/>
    </source>
</evidence>
<dbReference type="Pfam" id="PF01979">
    <property type="entry name" value="Amidohydro_1"/>
    <property type="match status" value="1"/>
</dbReference>
<organism evidence="3 4">
    <name type="scientific">Aureobasidium vineae</name>
    <dbReference type="NCBI Taxonomy" id="2773715"/>
    <lineage>
        <taxon>Eukaryota</taxon>
        <taxon>Fungi</taxon>
        <taxon>Dikarya</taxon>
        <taxon>Ascomycota</taxon>
        <taxon>Pezizomycotina</taxon>
        <taxon>Dothideomycetes</taxon>
        <taxon>Dothideomycetidae</taxon>
        <taxon>Dothideales</taxon>
        <taxon>Saccotheciaceae</taxon>
        <taxon>Aureobasidium</taxon>
    </lineage>
</organism>
<dbReference type="AlphaFoldDB" id="A0A9N8JP01"/>